<proteinExistence type="predicted"/>
<evidence type="ECO:0000313" key="1">
    <source>
        <dbReference type="EMBL" id="GAG79516.1"/>
    </source>
</evidence>
<dbReference type="EMBL" id="BART01016264">
    <property type="protein sequence ID" value="GAG79516.1"/>
    <property type="molecule type" value="Genomic_DNA"/>
</dbReference>
<dbReference type="AlphaFoldDB" id="X1C557"/>
<gene>
    <name evidence="1" type="ORF">S01H4_31328</name>
</gene>
<reference evidence="1" key="1">
    <citation type="journal article" date="2014" name="Front. Microbiol.">
        <title>High frequency of phylogenetically diverse reductive dehalogenase-homologous genes in deep subseafloor sedimentary metagenomes.</title>
        <authorList>
            <person name="Kawai M."/>
            <person name="Futagami T."/>
            <person name="Toyoda A."/>
            <person name="Takaki Y."/>
            <person name="Nishi S."/>
            <person name="Hori S."/>
            <person name="Arai W."/>
            <person name="Tsubouchi T."/>
            <person name="Morono Y."/>
            <person name="Uchiyama I."/>
            <person name="Ito T."/>
            <person name="Fujiyama A."/>
            <person name="Inagaki F."/>
            <person name="Takami H."/>
        </authorList>
    </citation>
    <scope>NUCLEOTIDE SEQUENCE</scope>
    <source>
        <strain evidence="1">Expedition CK06-06</strain>
    </source>
</reference>
<comment type="caution">
    <text evidence="1">The sequence shown here is derived from an EMBL/GenBank/DDBJ whole genome shotgun (WGS) entry which is preliminary data.</text>
</comment>
<protein>
    <submittedName>
        <fullName evidence="1">Uncharacterized protein</fullName>
    </submittedName>
</protein>
<accession>X1C557</accession>
<name>X1C557_9ZZZZ</name>
<organism evidence="1">
    <name type="scientific">marine sediment metagenome</name>
    <dbReference type="NCBI Taxonomy" id="412755"/>
    <lineage>
        <taxon>unclassified sequences</taxon>
        <taxon>metagenomes</taxon>
        <taxon>ecological metagenomes</taxon>
    </lineage>
</organism>
<sequence length="190" mass="22502">METQQVEPTSGEVKSKADENLVRDLYEKNKKEIMREVHQPNAFGQTEVYVAFFKDRVDIDIHPTPSRTVYEREEPIFELYLGPHPFFTYEELDTLFEQSIEDDKLAEEIEAELNETKEIKDKRFLKKAIDIDKLKQLVKETDPYAHPHCADCASELKYCPTHQKAEAYLDRFFDRGSNEFEEHYKNYIVI</sequence>